<dbReference type="PANTHER" id="PTHR21666">
    <property type="entry name" value="PEPTIDASE-RELATED"/>
    <property type="match status" value="1"/>
</dbReference>
<dbReference type="Gene3D" id="2.70.70.10">
    <property type="entry name" value="Glucose Permease (Domain IIA)"/>
    <property type="match status" value="1"/>
</dbReference>
<evidence type="ECO:0000256" key="2">
    <source>
        <dbReference type="SAM" id="Phobius"/>
    </source>
</evidence>
<dbReference type="CDD" id="cd12797">
    <property type="entry name" value="M23_peptidase"/>
    <property type="match status" value="1"/>
</dbReference>
<dbReference type="InterPro" id="IPR011055">
    <property type="entry name" value="Dup_hybrid_motif"/>
</dbReference>
<feature type="domain" description="M23ase beta-sheet core" evidence="3">
    <location>
        <begin position="159"/>
        <end position="253"/>
    </location>
</feature>
<keyword evidence="2" id="KW-0812">Transmembrane</keyword>
<evidence type="ECO:0000313" key="4">
    <source>
        <dbReference type="EMBL" id="MBI4727826.1"/>
    </source>
</evidence>
<dbReference type="Pfam" id="PF01551">
    <property type="entry name" value="Peptidase_M23"/>
    <property type="match status" value="1"/>
</dbReference>
<evidence type="ECO:0000256" key="1">
    <source>
        <dbReference type="ARBA" id="ARBA00022729"/>
    </source>
</evidence>
<gene>
    <name evidence="4" type="ORF">HY768_11530</name>
</gene>
<protein>
    <submittedName>
        <fullName evidence="4">M23 family metallopeptidase</fullName>
    </submittedName>
</protein>
<dbReference type="PANTHER" id="PTHR21666:SF289">
    <property type="entry name" value="L-ALA--D-GLU ENDOPEPTIDASE"/>
    <property type="match status" value="1"/>
</dbReference>
<dbReference type="InterPro" id="IPR016047">
    <property type="entry name" value="M23ase_b-sheet_dom"/>
</dbReference>
<feature type="transmembrane region" description="Helical" evidence="2">
    <location>
        <begin position="32"/>
        <end position="56"/>
    </location>
</feature>
<name>A0A933IB50_UNCT6</name>
<dbReference type="EMBL" id="JACQXR010000160">
    <property type="protein sequence ID" value="MBI4727826.1"/>
    <property type="molecule type" value="Genomic_DNA"/>
</dbReference>
<keyword evidence="1" id="KW-0732">Signal</keyword>
<proteinExistence type="predicted"/>
<reference evidence="4" key="1">
    <citation type="submission" date="2020-07" db="EMBL/GenBank/DDBJ databases">
        <title>Huge and variable diversity of episymbiotic CPR bacteria and DPANN archaea in groundwater ecosystems.</title>
        <authorList>
            <person name="He C.Y."/>
            <person name="Keren R."/>
            <person name="Whittaker M."/>
            <person name="Farag I.F."/>
            <person name="Doudna J."/>
            <person name="Cate J.H.D."/>
            <person name="Banfield J.F."/>
        </authorList>
    </citation>
    <scope>NUCLEOTIDE SEQUENCE</scope>
    <source>
        <strain evidence="4">NC_groundwater_1520_Pr4_B-0.1um_53_5</strain>
    </source>
</reference>
<evidence type="ECO:0000259" key="3">
    <source>
        <dbReference type="Pfam" id="PF01551"/>
    </source>
</evidence>
<dbReference type="GO" id="GO:0004222">
    <property type="term" value="F:metalloendopeptidase activity"/>
    <property type="evidence" value="ECO:0007669"/>
    <property type="project" value="TreeGrafter"/>
</dbReference>
<keyword evidence="2" id="KW-1133">Transmembrane helix</keyword>
<dbReference type="SUPFAM" id="SSF51261">
    <property type="entry name" value="Duplicated hybrid motif"/>
    <property type="match status" value="1"/>
</dbReference>
<evidence type="ECO:0000313" key="5">
    <source>
        <dbReference type="Proteomes" id="UP000736328"/>
    </source>
</evidence>
<dbReference type="Proteomes" id="UP000736328">
    <property type="component" value="Unassembled WGS sequence"/>
</dbReference>
<dbReference type="AlphaFoldDB" id="A0A933IB50"/>
<accession>A0A933IB50</accession>
<organism evidence="4 5">
    <name type="scientific">candidate division TA06 bacterium</name>
    <dbReference type="NCBI Taxonomy" id="2250710"/>
    <lineage>
        <taxon>Bacteria</taxon>
        <taxon>Bacteria division TA06</taxon>
    </lineage>
</organism>
<comment type="caution">
    <text evidence="4">The sequence shown here is derived from an EMBL/GenBank/DDBJ whole genome shotgun (WGS) entry which is preliminary data.</text>
</comment>
<dbReference type="InterPro" id="IPR050570">
    <property type="entry name" value="Cell_wall_metabolism_enzyme"/>
</dbReference>
<sequence length="260" mass="28425">MKKRERYVSIVIVPHHKGTQKELEFSYTALRWLGVLGAVLLLAAALLVVNYGHIFWRAGQYELMKKRQAEMETQFGKLSELNAEISRLKALENKLNVILGVSRQPDPLNLEQITAQVPVNSDTAAAGQPQAVLPASSRRTTVPAIMPCKGWISAGMTPGHTGVDIAAREGDPVWAAADGEVSFAGWDNYFGHKIEIKHSDKLSTMYGHNAKLLVKVGDKVKQGKVIALVGSTGQSSGPHLHFEVRLNGQAVDPINYLVNK</sequence>
<keyword evidence="2" id="KW-0472">Membrane</keyword>